<accession>A0A8I1B776</accession>
<dbReference type="AlphaFoldDB" id="A0A8I1B776"/>
<comment type="caution">
    <text evidence="2">The sequence shown here is derived from an EMBL/GenBank/DDBJ whole genome shotgun (WGS) entry which is preliminary data.</text>
</comment>
<protein>
    <submittedName>
        <fullName evidence="2">Uncharacterized protein</fullName>
    </submittedName>
</protein>
<name>A0A8I1B776_BURCE</name>
<keyword evidence="1" id="KW-0812">Transmembrane</keyword>
<reference evidence="2" key="1">
    <citation type="submission" date="2020-12" db="EMBL/GenBank/DDBJ databases">
        <title>Burkholderia cepacia complex in Mexico.</title>
        <authorList>
            <person name="Estrada P."/>
        </authorList>
    </citation>
    <scope>NUCLEOTIDE SEQUENCE</scope>
    <source>
        <strain evidence="2">871</strain>
    </source>
</reference>
<feature type="transmembrane region" description="Helical" evidence="1">
    <location>
        <begin position="42"/>
        <end position="62"/>
    </location>
</feature>
<dbReference type="RefSeq" id="WP_198110752.1">
    <property type="nucleotide sequence ID" value="NZ_JAEDXF010000061.1"/>
</dbReference>
<evidence type="ECO:0000313" key="3">
    <source>
        <dbReference type="Proteomes" id="UP000645612"/>
    </source>
</evidence>
<keyword evidence="1" id="KW-1133">Transmembrane helix</keyword>
<proteinExistence type="predicted"/>
<dbReference type="Proteomes" id="UP000645612">
    <property type="component" value="Unassembled WGS sequence"/>
</dbReference>
<organism evidence="2 3">
    <name type="scientific">Burkholderia cepacia</name>
    <name type="common">Pseudomonas cepacia</name>
    <dbReference type="NCBI Taxonomy" id="292"/>
    <lineage>
        <taxon>Bacteria</taxon>
        <taxon>Pseudomonadati</taxon>
        <taxon>Pseudomonadota</taxon>
        <taxon>Betaproteobacteria</taxon>
        <taxon>Burkholderiales</taxon>
        <taxon>Burkholderiaceae</taxon>
        <taxon>Burkholderia</taxon>
        <taxon>Burkholderia cepacia complex</taxon>
    </lineage>
</organism>
<evidence type="ECO:0000256" key="1">
    <source>
        <dbReference type="SAM" id="Phobius"/>
    </source>
</evidence>
<sequence>MKLPLSGMSPTTAEWLWRYANLLAIAATIWSGIASFANAQPVFVGIPSLAAAFAMYAAYIAGSVREQSSRRHLTAEQRRLLVATARNEGPGSIWIPSVGNDQEAAEYAQECGFRRW</sequence>
<gene>
    <name evidence="2" type="ORF">JAO13_39860</name>
</gene>
<dbReference type="EMBL" id="JAEDXG010000082">
    <property type="protein sequence ID" value="MBH9702599.1"/>
    <property type="molecule type" value="Genomic_DNA"/>
</dbReference>
<feature type="transmembrane region" description="Helical" evidence="1">
    <location>
        <begin position="16"/>
        <end position="36"/>
    </location>
</feature>
<keyword evidence="1" id="KW-0472">Membrane</keyword>
<evidence type="ECO:0000313" key="2">
    <source>
        <dbReference type="EMBL" id="MBH9702599.1"/>
    </source>
</evidence>